<dbReference type="Proteomes" id="UP000475385">
    <property type="component" value="Unassembled WGS sequence"/>
</dbReference>
<organism evidence="5 6">
    <name type="scientific">Falsiroseomonas algicola</name>
    <dbReference type="NCBI Taxonomy" id="2716930"/>
    <lineage>
        <taxon>Bacteria</taxon>
        <taxon>Pseudomonadati</taxon>
        <taxon>Pseudomonadota</taxon>
        <taxon>Alphaproteobacteria</taxon>
        <taxon>Acetobacterales</taxon>
        <taxon>Roseomonadaceae</taxon>
        <taxon>Falsiroseomonas</taxon>
    </lineage>
</organism>
<evidence type="ECO:0000313" key="5">
    <source>
        <dbReference type="EMBL" id="NGM21675.1"/>
    </source>
</evidence>
<gene>
    <name evidence="5" type="ORF">G3576_16750</name>
</gene>
<dbReference type="Gene3D" id="3.40.50.720">
    <property type="entry name" value="NAD(P)-binding Rossmann-like Domain"/>
    <property type="match status" value="1"/>
</dbReference>
<dbReference type="GO" id="GO:0016491">
    <property type="term" value="F:oxidoreductase activity"/>
    <property type="evidence" value="ECO:0007669"/>
    <property type="project" value="UniProtKB-KW"/>
</dbReference>
<feature type="region of interest" description="Disordered" evidence="3">
    <location>
        <begin position="1"/>
        <end position="21"/>
    </location>
</feature>
<accession>A0A6M1LMT8</accession>
<dbReference type="PRINTS" id="PR00080">
    <property type="entry name" value="SDRFAMILY"/>
</dbReference>
<dbReference type="PANTHER" id="PTHR43639:SF1">
    <property type="entry name" value="SHORT-CHAIN DEHYDROGENASE_REDUCTASE FAMILY PROTEIN"/>
    <property type="match status" value="1"/>
</dbReference>
<dbReference type="FunFam" id="3.40.50.720:FF:000084">
    <property type="entry name" value="Short-chain dehydrogenase reductase"/>
    <property type="match status" value="1"/>
</dbReference>
<keyword evidence="2" id="KW-0560">Oxidoreductase</keyword>
<comment type="caution">
    <text evidence="5">The sequence shown here is derived from an EMBL/GenBank/DDBJ whole genome shotgun (WGS) entry which is preliminary data.</text>
</comment>
<dbReference type="PRINTS" id="PR00081">
    <property type="entry name" value="GDHRDH"/>
</dbReference>
<dbReference type="PANTHER" id="PTHR43639">
    <property type="entry name" value="OXIDOREDUCTASE, SHORT-CHAIN DEHYDROGENASE/REDUCTASE FAMILY (AFU_ORTHOLOGUE AFUA_5G02870)"/>
    <property type="match status" value="1"/>
</dbReference>
<reference evidence="5 6" key="2">
    <citation type="submission" date="2020-03" db="EMBL/GenBank/DDBJ databases">
        <title>Roseomonas stagni sp. nov., isolated from pond water in Japan.</title>
        <authorList>
            <person name="Furuhata K."/>
            <person name="Miyamoto H."/>
            <person name="Goto K."/>
        </authorList>
    </citation>
    <scope>NUCLEOTIDE SEQUENCE [LARGE SCALE GENOMIC DNA]</scope>
    <source>
        <strain evidence="5 6">PeD5</strain>
    </source>
</reference>
<dbReference type="SMART" id="SM00822">
    <property type="entry name" value="PKS_KR"/>
    <property type="match status" value="1"/>
</dbReference>
<name>A0A6M1LMT8_9PROT</name>
<evidence type="ECO:0000256" key="2">
    <source>
        <dbReference type="ARBA" id="ARBA00023002"/>
    </source>
</evidence>
<feature type="compositionally biased region" description="Basic and acidic residues" evidence="3">
    <location>
        <begin position="1"/>
        <end position="10"/>
    </location>
</feature>
<dbReference type="SUPFAM" id="SSF51735">
    <property type="entry name" value="NAD(P)-binding Rossmann-fold domains"/>
    <property type="match status" value="1"/>
</dbReference>
<dbReference type="Pfam" id="PF13561">
    <property type="entry name" value="adh_short_C2"/>
    <property type="match status" value="1"/>
</dbReference>
<evidence type="ECO:0000256" key="1">
    <source>
        <dbReference type="ARBA" id="ARBA00006484"/>
    </source>
</evidence>
<evidence type="ECO:0000313" key="6">
    <source>
        <dbReference type="Proteomes" id="UP000475385"/>
    </source>
</evidence>
<dbReference type="CDD" id="cd05233">
    <property type="entry name" value="SDR_c"/>
    <property type="match status" value="1"/>
</dbReference>
<comment type="similarity">
    <text evidence="1">Belongs to the short-chain dehydrogenases/reductases (SDR) family.</text>
</comment>
<dbReference type="AlphaFoldDB" id="A0A6M1LMT8"/>
<dbReference type="InterPro" id="IPR002347">
    <property type="entry name" value="SDR_fam"/>
</dbReference>
<evidence type="ECO:0000256" key="3">
    <source>
        <dbReference type="SAM" id="MobiDB-lite"/>
    </source>
</evidence>
<dbReference type="InterPro" id="IPR057326">
    <property type="entry name" value="KR_dom"/>
</dbReference>
<reference evidence="5 6" key="1">
    <citation type="submission" date="2020-02" db="EMBL/GenBank/DDBJ databases">
        <authorList>
            <person name="Kim H.M."/>
            <person name="Jeon C.O."/>
        </authorList>
    </citation>
    <scope>NUCLEOTIDE SEQUENCE [LARGE SCALE GENOMIC DNA]</scope>
    <source>
        <strain evidence="5 6">PeD5</strain>
    </source>
</reference>
<dbReference type="InterPro" id="IPR036291">
    <property type="entry name" value="NAD(P)-bd_dom_sf"/>
</dbReference>
<proteinExistence type="inferred from homology"/>
<feature type="domain" description="Ketoreductase" evidence="4">
    <location>
        <begin position="22"/>
        <end position="210"/>
    </location>
</feature>
<sequence length="265" mass="26841">MASDDRRAEGPGDLNRPPQTRGVLIVTGGGRGIGAETCKAAAADGWTVVVNYARDADSAAGVVAAIEAAGGKAKAVQADVQTEAGITALFEAADRIGPVRGLVNNAGGSADAKIADLTTADYDRMMDSNLRTTVFCAREAVRRMATDRGGEGGVIVNVGSRASVLGGQPGRVMYAAAKGAVDGFTSGLANEVGKLGIRVCTVRPGVIRTATHEAKAGAERLKTMTAAIALGRPGEPEEVAALITFLLSPSASYMTGTLVDIGGGR</sequence>
<keyword evidence="6" id="KW-1185">Reference proteome</keyword>
<protein>
    <submittedName>
        <fullName evidence="5">SDR family oxidoreductase</fullName>
    </submittedName>
</protein>
<evidence type="ECO:0000259" key="4">
    <source>
        <dbReference type="SMART" id="SM00822"/>
    </source>
</evidence>
<dbReference type="EMBL" id="JAAIKB010000006">
    <property type="protein sequence ID" value="NGM21675.1"/>
    <property type="molecule type" value="Genomic_DNA"/>
</dbReference>